<dbReference type="RefSeq" id="WP_121673183.1">
    <property type="nucleotide sequence ID" value="NZ_BMXM01000006.1"/>
</dbReference>
<protein>
    <submittedName>
        <fullName evidence="1">Uncharacterized protein</fullName>
    </submittedName>
</protein>
<accession>A0A3L6ZSH7</accession>
<evidence type="ECO:0000313" key="1">
    <source>
        <dbReference type="EMBL" id="RLP70824.1"/>
    </source>
</evidence>
<dbReference type="OrthoDB" id="5037876at2"/>
<name>A0A3L6ZSH7_9MICO</name>
<organism evidence="1 2">
    <name type="scientific">Mycetocola manganoxydans</name>
    <dbReference type="NCBI Taxonomy" id="699879"/>
    <lineage>
        <taxon>Bacteria</taxon>
        <taxon>Bacillati</taxon>
        <taxon>Actinomycetota</taxon>
        <taxon>Actinomycetes</taxon>
        <taxon>Micrococcales</taxon>
        <taxon>Microbacteriaceae</taxon>
        <taxon>Mycetocola</taxon>
    </lineage>
</organism>
<dbReference type="AlphaFoldDB" id="A0A3L6ZSH7"/>
<proteinExistence type="predicted"/>
<gene>
    <name evidence="1" type="ORF">D9V29_10090</name>
</gene>
<evidence type="ECO:0000313" key="2">
    <source>
        <dbReference type="Proteomes" id="UP000270299"/>
    </source>
</evidence>
<comment type="caution">
    <text evidence="1">The sequence shown here is derived from an EMBL/GenBank/DDBJ whole genome shotgun (WGS) entry which is preliminary data.</text>
</comment>
<dbReference type="Proteomes" id="UP000270299">
    <property type="component" value="Unassembled WGS sequence"/>
</dbReference>
<reference evidence="1 2" key="1">
    <citation type="submission" date="2018-10" db="EMBL/GenBank/DDBJ databases">
        <authorList>
            <person name="Li J."/>
        </authorList>
    </citation>
    <scope>NUCLEOTIDE SEQUENCE [LARGE SCALE GENOMIC DNA]</scope>
    <source>
        <strain evidence="1 2">CCTCC AB209002</strain>
    </source>
</reference>
<dbReference type="EMBL" id="RCUV01000009">
    <property type="protein sequence ID" value="RLP70824.1"/>
    <property type="molecule type" value="Genomic_DNA"/>
</dbReference>
<sequence>MTSTHVSAITGVWAWGNSVDPAVDERGRGQADLAPAAIARVARTRGLQRVFLNAPWATNVGPMAVWFSDAVSTLAEAGVAVSVLGGDAGWFDQPHLAATWLTAARATSEVDSVQLDVEPWAGRPEPIDPVLLAEGYLRLIEAVRDAAGSLPIGADLPWWLARTSYGGGTVFDALVAELDSVAIIAFSDTADGSAGILELAGPAIRAAAASGTPFTIGVETDTPEVAGGAQYTFFDEGSAVLEAEAAKVRAALEGTPGYQGVTVEHLLAWNTLRP</sequence>
<keyword evidence="2" id="KW-1185">Reference proteome</keyword>